<dbReference type="SMART" id="SM00248">
    <property type="entry name" value="ANK"/>
    <property type="match status" value="2"/>
</dbReference>
<dbReference type="EMBL" id="JH816623">
    <property type="protein sequence ID" value="EKC34346.1"/>
    <property type="molecule type" value="Genomic_DNA"/>
</dbReference>
<keyword evidence="1" id="KW-0677">Repeat</keyword>
<dbReference type="SUPFAM" id="SSF48403">
    <property type="entry name" value="Ankyrin repeat"/>
    <property type="match status" value="1"/>
</dbReference>
<dbReference type="PANTHER" id="PTHR24189">
    <property type="entry name" value="MYOTROPHIN"/>
    <property type="match status" value="1"/>
</dbReference>
<organism evidence="3">
    <name type="scientific">Magallana gigas</name>
    <name type="common">Pacific oyster</name>
    <name type="synonym">Crassostrea gigas</name>
    <dbReference type="NCBI Taxonomy" id="29159"/>
    <lineage>
        <taxon>Eukaryota</taxon>
        <taxon>Metazoa</taxon>
        <taxon>Spiralia</taxon>
        <taxon>Lophotrochozoa</taxon>
        <taxon>Mollusca</taxon>
        <taxon>Bivalvia</taxon>
        <taxon>Autobranchia</taxon>
        <taxon>Pteriomorphia</taxon>
        <taxon>Ostreida</taxon>
        <taxon>Ostreoidea</taxon>
        <taxon>Ostreidae</taxon>
        <taxon>Magallana</taxon>
    </lineage>
</organism>
<dbReference type="PROSITE" id="PS50088">
    <property type="entry name" value="ANK_REPEAT"/>
    <property type="match status" value="2"/>
</dbReference>
<evidence type="ECO:0000256" key="1">
    <source>
        <dbReference type="ARBA" id="ARBA00022737"/>
    </source>
</evidence>
<dbReference type="InterPro" id="IPR036770">
    <property type="entry name" value="Ankyrin_rpt-contain_sf"/>
</dbReference>
<protein>
    <submittedName>
        <fullName evidence="3">Uncharacterized protein</fullName>
    </submittedName>
</protein>
<dbReference type="InterPro" id="IPR050745">
    <property type="entry name" value="Multifunctional_regulatory"/>
</dbReference>
<dbReference type="Pfam" id="PF12796">
    <property type="entry name" value="Ank_2"/>
    <property type="match status" value="1"/>
</dbReference>
<evidence type="ECO:0000313" key="3">
    <source>
        <dbReference type="EMBL" id="EKC34346.1"/>
    </source>
</evidence>
<proteinExistence type="predicted"/>
<gene>
    <name evidence="3" type="ORF">CGI_10018199</name>
</gene>
<dbReference type="Gene3D" id="1.25.40.20">
    <property type="entry name" value="Ankyrin repeat-containing domain"/>
    <property type="match status" value="1"/>
</dbReference>
<keyword evidence="2" id="KW-0040">ANK repeat</keyword>
<evidence type="ECO:0000256" key="2">
    <source>
        <dbReference type="ARBA" id="ARBA00023043"/>
    </source>
</evidence>
<dbReference type="HOGENOM" id="CLU_1580040_0_0_1"/>
<dbReference type="InParanoid" id="K1RJB9"/>
<reference evidence="3" key="1">
    <citation type="journal article" date="2012" name="Nature">
        <title>The oyster genome reveals stress adaptation and complexity of shell formation.</title>
        <authorList>
            <person name="Zhang G."/>
            <person name="Fang X."/>
            <person name="Guo X."/>
            <person name="Li L."/>
            <person name="Luo R."/>
            <person name="Xu F."/>
            <person name="Yang P."/>
            <person name="Zhang L."/>
            <person name="Wang X."/>
            <person name="Qi H."/>
            <person name="Xiong Z."/>
            <person name="Que H."/>
            <person name="Xie Y."/>
            <person name="Holland P.W."/>
            <person name="Paps J."/>
            <person name="Zhu Y."/>
            <person name="Wu F."/>
            <person name="Chen Y."/>
            <person name="Wang J."/>
            <person name="Peng C."/>
            <person name="Meng J."/>
            <person name="Yang L."/>
            <person name="Liu J."/>
            <person name="Wen B."/>
            <person name="Zhang N."/>
            <person name="Huang Z."/>
            <person name="Zhu Q."/>
            <person name="Feng Y."/>
            <person name="Mount A."/>
            <person name="Hedgecock D."/>
            <person name="Xu Z."/>
            <person name="Liu Y."/>
            <person name="Domazet-Loso T."/>
            <person name="Du Y."/>
            <person name="Sun X."/>
            <person name="Zhang S."/>
            <person name="Liu B."/>
            <person name="Cheng P."/>
            <person name="Jiang X."/>
            <person name="Li J."/>
            <person name="Fan D."/>
            <person name="Wang W."/>
            <person name="Fu W."/>
            <person name="Wang T."/>
            <person name="Wang B."/>
            <person name="Zhang J."/>
            <person name="Peng Z."/>
            <person name="Li Y."/>
            <person name="Li N."/>
            <person name="Wang J."/>
            <person name="Chen M."/>
            <person name="He Y."/>
            <person name="Tan F."/>
            <person name="Song X."/>
            <person name="Zheng Q."/>
            <person name="Huang R."/>
            <person name="Yang H."/>
            <person name="Du X."/>
            <person name="Chen L."/>
            <person name="Yang M."/>
            <person name="Gaffney P.M."/>
            <person name="Wang S."/>
            <person name="Luo L."/>
            <person name="She Z."/>
            <person name="Ming Y."/>
            <person name="Huang W."/>
            <person name="Zhang S."/>
            <person name="Huang B."/>
            <person name="Zhang Y."/>
            <person name="Qu T."/>
            <person name="Ni P."/>
            <person name="Miao G."/>
            <person name="Wang J."/>
            <person name="Wang Q."/>
            <person name="Steinberg C.E."/>
            <person name="Wang H."/>
            <person name="Li N."/>
            <person name="Qian L."/>
            <person name="Zhang G."/>
            <person name="Li Y."/>
            <person name="Yang H."/>
            <person name="Liu X."/>
            <person name="Wang J."/>
            <person name="Yin Y."/>
            <person name="Wang J."/>
        </authorList>
    </citation>
    <scope>NUCLEOTIDE SEQUENCE [LARGE SCALE GENOMIC DNA]</scope>
    <source>
        <strain evidence="3">05x7-T-G4-1.051#20</strain>
    </source>
</reference>
<dbReference type="AlphaFoldDB" id="K1RJB9"/>
<accession>K1RJB9</accession>
<sequence length="169" mass="19196">MLAVEMDDIRMVRHLIKAGANVNATDNLGKTPLLLALEDGKFEIAEYLIKHGSDVNSVDDLGQSALLHITRGERRDCARIIRILLQCDYKIKEKIDEISREEIVTYQKQQERKIPTLGEQRKLQCLKDLHQAVLLWHRPSNSGPVIVRKDCYKCGTTVVDVSVKVFSSN</sequence>
<name>K1RJB9_MAGGI</name>
<dbReference type="PROSITE" id="PS50297">
    <property type="entry name" value="ANK_REP_REGION"/>
    <property type="match status" value="2"/>
</dbReference>
<dbReference type="InterPro" id="IPR002110">
    <property type="entry name" value="Ankyrin_rpt"/>
</dbReference>